<protein>
    <submittedName>
        <fullName evidence="1">Uncharacterized protein</fullName>
    </submittedName>
</protein>
<sequence length="343" mass="38211">MTGLHLTRTEENVAEIDALAALLADHGGGRVGVEGVLADLPRRVRRTYAPHPRLLGRKVARALTWDATDRRDPNWWPQGISSSVRTSVTRDVLAVSWYAKNDHGSRVSFVDLASRRYQHVLLAEPTMTDGSPGLKPLKVHAGGIVWHGPYLHVAATGRGFFTCRLDDLLRVTDGSGLETHGHRYVLPVRFAYKARTDEGVEKLRYSFLTLDRSTEPPSLVAGEYGSAQQTRRLARIPTDPETGLLATDQDGYSRPAVDERGQVRMQGAAVAEGVYYLTASQGHWNPGTVYVGTPGEFRAVRWATPPGPEDLVWWPATDLLWSVTEHPRRRWIFAMRRGSFDSR</sequence>
<keyword evidence="2" id="KW-1185">Reference proteome</keyword>
<proteinExistence type="predicted"/>
<dbReference type="EMBL" id="JACCFP010000001">
    <property type="protein sequence ID" value="NYJ00197.1"/>
    <property type="molecule type" value="Genomic_DNA"/>
</dbReference>
<gene>
    <name evidence="1" type="ORF">HNR19_000895</name>
</gene>
<evidence type="ECO:0000313" key="1">
    <source>
        <dbReference type="EMBL" id="NYJ00197.1"/>
    </source>
</evidence>
<name>A0A853BZ98_9ACTN</name>
<organism evidence="1 2">
    <name type="scientific">Nocardioides thalensis</name>
    <dbReference type="NCBI Taxonomy" id="1914755"/>
    <lineage>
        <taxon>Bacteria</taxon>
        <taxon>Bacillati</taxon>
        <taxon>Actinomycetota</taxon>
        <taxon>Actinomycetes</taxon>
        <taxon>Propionibacteriales</taxon>
        <taxon>Nocardioidaceae</taxon>
        <taxon>Nocardioides</taxon>
    </lineage>
</organism>
<accession>A0A853BZ98</accession>
<dbReference type="RefSeq" id="WP_179666823.1">
    <property type="nucleotide sequence ID" value="NZ_JACCFP010000001.1"/>
</dbReference>
<comment type="caution">
    <text evidence="1">The sequence shown here is derived from an EMBL/GenBank/DDBJ whole genome shotgun (WGS) entry which is preliminary data.</text>
</comment>
<dbReference type="Proteomes" id="UP000530424">
    <property type="component" value="Unassembled WGS sequence"/>
</dbReference>
<reference evidence="1 2" key="1">
    <citation type="submission" date="2020-07" db="EMBL/GenBank/DDBJ databases">
        <title>Sequencing the genomes of 1000 actinobacteria strains.</title>
        <authorList>
            <person name="Klenk H.-P."/>
        </authorList>
    </citation>
    <scope>NUCLEOTIDE SEQUENCE [LARGE SCALE GENOMIC DNA]</scope>
    <source>
        <strain evidence="1 2">DSM 103833</strain>
    </source>
</reference>
<evidence type="ECO:0000313" key="2">
    <source>
        <dbReference type="Proteomes" id="UP000530424"/>
    </source>
</evidence>
<dbReference type="AlphaFoldDB" id="A0A853BZ98"/>